<feature type="transmembrane region" description="Helical" evidence="7">
    <location>
        <begin position="116"/>
        <end position="136"/>
    </location>
</feature>
<keyword evidence="3" id="KW-1003">Cell membrane</keyword>
<gene>
    <name evidence="9" type="primary">lacF</name>
    <name evidence="9" type="ORF">DSM104443_02257</name>
</gene>
<comment type="subcellular location">
    <subcellularLocation>
        <location evidence="1 7">Cell membrane</location>
        <topology evidence="1 7">Multi-pass membrane protein</topology>
    </subcellularLocation>
</comment>
<evidence type="ECO:0000259" key="8">
    <source>
        <dbReference type="PROSITE" id="PS50928"/>
    </source>
</evidence>
<evidence type="ECO:0000256" key="2">
    <source>
        <dbReference type="ARBA" id="ARBA00022448"/>
    </source>
</evidence>
<keyword evidence="6 7" id="KW-0472">Membrane</keyword>
<evidence type="ECO:0000256" key="6">
    <source>
        <dbReference type="ARBA" id="ARBA00023136"/>
    </source>
</evidence>
<feature type="domain" description="ABC transmembrane type-1" evidence="8">
    <location>
        <begin position="111"/>
        <end position="324"/>
    </location>
</feature>
<dbReference type="PANTHER" id="PTHR30193:SF37">
    <property type="entry name" value="INNER MEMBRANE ABC TRANSPORTER PERMEASE PROTEIN YCJO"/>
    <property type="match status" value="1"/>
</dbReference>
<evidence type="ECO:0000256" key="5">
    <source>
        <dbReference type="ARBA" id="ARBA00022989"/>
    </source>
</evidence>
<dbReference type="InterPro" id="IPR051393">
    <property type="entry name" value="ABC_transporter_permease"/>
</dbReference>
<dbReference type="GO" id="GO:0055085">
    <property type="term" value="P:transmembrane transport"/>
    <property type="evidence" value="ECO:0007669"/>
    <property type="project" value="InterPro"/>
</dbReference>
<dbReference type="Proteomes" id="UP000501534">
    <property type="component" value="Chromosome"/>
</dbReference>
<keyword evidence="4 7" id="KW-0812">Transmembrane</keyword>
<dbReference type="Pfam" id="PF00528">
    <property type="entry name" value="BPD_transp_1"/>
    <property type="match status" value="1"/>
</dbReference>
<reference evidence="9 10" key="1">
    <citation type="submission" date="2020-04" db="EMBL/GenBank/DDBJ databases">
        <title>Usitatibacter rugosus gen. nov., sp. nov. and Usitatibacter palustris sp. nov., novel members of Usitatibacteraceae fam. nov. within the order Nitrosomonadales isolated from soil.</title>
        <authorList>
            <person name="Huber K.J."/>
            <person name="Neumann-Schaal M."/>
            <person name="Geppert A."/>
            <person name="Luckner M."/>
            <person name="Wanner G."/>
            <person name="Overmann J."/>
        </authorList>
    </citation>
    <scope>NUCLEOTIDE SEQUENCE [LARGE SCALE GENOMIC DNA]</scope>
    <source>
        <strain evidence="9 10">0125_3</strain>
    </source>
</reference>
<organism evidence="9 10">
    <name type="scientific">Usitatibacter rugosus</name>
    <dbReference type="NCBI Taxonomy" id="2732067"/>
    <lineage>
        <taxon>Bacteria</taxon>
        <taxon>Pseudomonadati</taxon>
        <taxon>Pseudomonadota</taxon>
        <taxon>Betaproteobacteria</taxon>
        <taxon>Nitrosomonadales</taxon>
        <taxon>Usitatibacteraceae</taxon>
        <taxon>Usitatibacter</taxon>
    </lineage>
</organism>
<keyword evidence="5 7" id="KW-1133">Transmembrane helix</keyword>
<evidence type="ECO:0000256" key="3">
    <source>
        <dbReference type="ARBA" id="ARBA00022475"/>
    </source>
</evidence>
<evidence type="ECO:0000256" key="4">
    <source>
        <dbReference type="ARBA" id="ARBA00022692"/>
    </source>
</evidence>
<feature type="transmembrane region" description="Helical" evidence="7">
    <location>
        <begin position="241"/>
        <end position="263"/>
    </location>
</feature>
<sequence>MAPGLEDRAKAVLGAVAAVPARALEPAMVFLQRVLGMKRLPWVFLAPNLIIIAVFSLLPVLVNVVYSMTGGESLYPTQRHFVGLFNYETLLACDNYLDPSTCTRDLFWRAVRNSMWFVPLQVTIMIGVALATAIALNRRIRARGFFRGIFFFPVMLSPVVVAMTWVWLLQRDGALNGLLAGAGMPAVSWLTEPSRAFKWSIFVTVWAHMGFYMVILLAGLQSIPADLYEAAKMDRASPWRVFTRITLPLLKPVLLVVFILAVIRAVQTFDEIYVLTGGGPGSATKMIVHYIYETGFAVMPRNYGLAAAASLLLGLVLFGFTALQMRLSRGGRDA</sequence>
<name>A0A6M4GXH3_9PROT</name>
<dbReference type="InterPro" id="IPR000515">
    <property type="entry name" value="MetI-like"/>
</dbReference>
<feature type="transmembrane region" description="Helical" evidence="7">
    <location>
        <begin position="199"/>
        <end position="220"/>
    </location>
</feature>
<dbReference type="PROSITE" id="PS50928">
    <property type="entry name" value="ABC_TM1"/>
    <property type="match status" value="1"/>
</dbReference>
<dbReference type="CDD" id="cd06261">
    <property type="entry name" value="TM_PBP2"/>
    <property type="match status" value="1"/>
</dbReference>
<feature type="transmembrane region" description="Helical" evidence="7">
    <location>
        <begin position="303"/>
        <end position="323"/>
    </location>
</feature>
<proteinExistence type="inferred from homology"/>
<evidence type="ECO:0000313" key="10">
    <source>
        <dbReference type="Proteomes" id="UP000501534"/>
    </source>
</evidence>
<dbReference type="GO" id="GO:0005886">
    <property type="term" value="C:plasma membrane"/>
    <property type="evidence" value="ECO:0007669"/>
    <property type="project" value="UniProtKB-SubCell"/>
</dbReference>
<dbReference type="EMBL" id="CP053069">
    <property type="protein sequence ID" value="QJR11184.1"/>
    <property type="molecule type" value="Genomic_DNA"/>
</dbReference>
<dbReference type="InterPro" id="IPR035906">
    <property type="entry name" value="MetI-like_sf"/>
</dbReference>
<dbReference type="SUPFAM" id="SSF161098">
    <property type="entry name" value="MetI-like"/>
    <property type="match status" value="1"/>
</dbReference>
<protein>
    <submittedName>
        <fullName evidence="9">Lactose transport system permease protein LacF</fullName>
    </submittedName>
</protein>
<dbReference type="RefSeq" id="WP_212756623.1">
    <property type="nucleotide sequence ID" value="NZ_CP053069.1"/>
</dbReference>
<keyword evidence="10" id="KW-1185">Reference proteome</keyword>
<comment type="similarity">
    <text evidence="7">Belongs to the binding-protein-dependent transport system permease family.</text>
</comment>
<dbReference type="PANTHER" id="PTHR30193">
    <property type="entry name" value="ABC TRANSPORTER PERMEASE PROTEIN"/>
    <property type="match status" value="1"/>
</dbReference>
<keyword evidence="2 7" id="KW-0813">Transport</keyword>
<evidence type="ECO:0000256" key="1">
    <source>
        <dbReference type="ARBA" id="ARBA00004651"/>
    </source>
</evidence>
<dbReference type="Gene3D" id="1.10.3720.10">
    <property type="entry name" value="MetI-like"/>
    <property type="match status" value="1"/>
</dbReference>
<evidence type="ECO:0000256" key="7">
    <source>
        <dbReference type="RuleBase" id="RU363032"/>
    </source>
</evidence>
<feature type="transmembrane region" description="Helical" evidence="7">
    <location>
        <begin position="43"/>
        <end position="66"/>
    </location>
</feature>
<dbReference type="KEGG" id="uru:DSM104443_02257"/>
<dbReference type="AlphaFoldDB" id="A0A6M4GXH3"/>
<evidence type="ECO:0000313" key="9">
    <source>
        <dbReference type="EMBL" id="QJR11184.1"/>
    </source>
</evidence>
<feature type="transmembrane region" description="Helical" evidence="7">
    <location>
        <begin position="148"/>
        <end position="168"/>
    </location>
</feature>
<accession>A0A6M4GXH3</accession>